<comment type="caution">
    <text evidence="1">The sequence shown here is derived from an EMBL/GenBank/DDBJ whole genome shotgun (WGS) entry which is preliminary data.</text>
</comment>
<evidence type="ECO:0000313" key="1">
    <source>
        <dbReference type="EMBL" id="PTL73222.1"/>
    </source>
</evidence>
<reference evidence="1 2" key="1">
    <citation type="submission" date="2018-03" db="EMBL/GenBank/DDBJ databases">
        <title>Bacteriophage NCPPB3778 and a type I-E CRISPR drive the evolution of the US Biological Select Agent, Rathayibacter toxicus.</title>
        <authorList>
            <person name="Davis E.W.II."/>
            <person name="Tabima J.F."/>
            <person name="Weisberg A.J."/>
            <person name="Dantas Lopes L."/>
            <person name="Wiseman M.S."/>
            <person name="Wiseman M.S."/>
            <person name="Pupko T."/>
            <person name="Belcher M.S."/>
            <person name="Sechler A.J."/>
            <person name="Tancos M.A."/>
            <person name="Schroeder B.K."/>
            <person name="Murray T.D."/>
            <person name="Luster D.G."/>
            <person name="Schneider W.L."/>
            <person name="Rogers E."/>
            <person name="Andreote F.D."/>
            <person name="Grunwald N.J."/>
            <person name="Putnam M.L."/>
            <person name="Chang J.H."/>
        </authorList>
    </citation>
    <scope>NUCLEOTIDE SEQUENCE [LARGE SCALE GENOMIC DNA]</scope>
    <source>
        <strain evidence="1 2">DSM 15933</strain>
    </source>
</reference>
<organism evidence="1 2">
    <name type="scientific">Rathayibacter caricis DSM 15933</name>
    <dbReference type="NCBI Taxonomy" id="1328867"/>
    <lineage>
        <taxon>Bacteria</taxon>
        <taxon>Bacillati</taxon>
        <taxon>Actinomycetota</taxon>
        <taxon>Actinomycetes</taxon>
        <taxon>Micrococcales</taxon>
        <taxon>Microbacteriaceae</taxon>
        <taxon>Rathayibacter</taxon>
    </lineage>
</organism>
<protein>
    <submittedName>
        <fullName evidence="1">Uncharacterized protein</fullName>
    </submittedName>
</protein>
<sequence>MTTTSTTGRETTLDVDLSGGSEEPLLSIEEIDRKIAVAERQRRKAARFSKVRGKHFTAHVDEIRALRHAERYDHALELLLECIAATERADEIEGNGRAPAYTGWAAMTLRKQERYADEVAVIERFFTGQKNLVRANHPKLRDRLAKARDLRDAALSADTPQPARAVASCSTSSLRLAASAAHAGSRSRHERSLARLASSLLSRRTC</sequence>
<dbReference type="EMBL" id="PZPL01000001">
    <property type="protein sequence ID" value="PTL73222.1"/>
    <property type="molecule type" value="Genomic_DNA"/>
</dbReference>
<name>A0A2T4UUL9_9MICO</name>
<gene>
    <name evidence="1" type="ORF">C1I63_10420</name>
</gene>
<keyword evidence="2" id="KW-1185">Reference proteome</keyword>
<accession>A0A2T4UUL9</accession>
<proteinExistence type="predicted"/>
<dbReference type="AlphaFoldDB" id="A0A2T4UUL9"/>
<evidence type="ECO:0000313" key="2">
    <source>
        <dbReference type="Proteomes" id="UP000241085"/>
    </source>
</evidence>
<dbReference type="RefSeq" id="WP_107574722.1">
    <property type="nucleotide sequence ID" value="NZ_PZPL01000001.1"/>
</dbReference>
<dbReference type="Proteomes" id="UP000241085">
    <property type="component" value="Unassembled WGS sequence"/>
</dbReference>